<feature type="region of interest" description="Disordered" evidence="1">
    <location>
        <begin position="1"/>
        <end position="22"/>
    </location>
</feature>
<protein>
    <submittedName>
        <fullName evidence="2">Uncharacterized protein</fullName>
    </submittedName>
</protein>
<evidence type="ECO:0000313" key="3">
    <source>
        <dbReference type="Proteomes" id="UP000823775"/>
    </source>
</evidence>
<dbReference type="EMBL" id="JACEIK010010070">
    <property type="protein sequence ID" value="MCE3214925.1"/>
    <property type="molecule type" value="Genomic_DNA"/>
</dbReference>
<organism evidence="2 3">
    <name type="scientific">Datura stramonium</name>
    <name type="common">Jimsonweed</name>
    <name type="synonym">Common thornapple</name>
    <dbReference type="NCBI Taxonomy" id="4076"/>
    <lineage>
        <taxon>Eukaryota</taxon>
        <taxon>Viridiplantae</taxon>
        <taxon>Streptophyta</taxon>
        <taxon>Embryophyta</taxon>
        <taxon>Tracheophyta</taxon>
        <taxon>Spermatophyta</taxon>
        <taxon>Magnoliopsida</taxon>
        <taxon>eudicotyledons</taxon>
        <taxon>Gunneridae</taxon>
        <taxon>Pentapetalae</taxon>
        <taxon>asterids</taxon>
        <taxon>lamiids</taxon>
        <taxon>Solanales</taxon>
        <taxon>Solanaceae</taxon>
        <taxon>Solanoideae</taxon>
        <taxon>Datureae</taxon>
        <taxon>Datura</taxon>
    </lineage>
</organism>
<accession>A0ABS8WS65</accession>
<gene>
    <name evidence="2" type="ORF">HAX54_000278</name>
</gene>
<feature type="non-terminal residue" evidence="2">
    <location>
        <position position="1"/>
    </location>
</feature>
<reference evidence="2 3" key="1">
    <citation type="journal article" date="2021" name="BMC Genomics">
        <title>Datura genome reveals duplications of psychoactive alkaloid biosynthetic genes and high mutation rate following tissue culture.</title>
        <authorList>
            <person name="Rajewski A."/>
            <person name="Carter-House D."/>
            <person name="Stajich J."/>
            <person name="Litt A."/>
        </authorList>
    </citation>
    <scope>NUCLEOTIDE SEQUENCE [LARGE SCALE GENOMIC DNA]</scope>
    <source>
        <strain evidence="2">AR-01</strain>
    </source>
</reference>
<dbReference type="Proteomes" id="UP000823775">
    <property type="component" value="Unassembled WGS sequence"/>
</dbReference>
<feature type="non-terminal residue" evidence="2">
    <location>
        <position position="84"/>
    </location>
</feature>
<feature type="compositionally biased region" description="Polar residues" evidence="1">
    <location>
        <begin position="1"/>
        <end position="17"/>
    </location>
</feature>
<comment type="caution">
    <text evidence="2">The sequence shown here is derived from an EMBL/GenBank/DDBJ whole genome shotgun (WGS) entry which is preliminary data.</text>
</comment>
<name>A0ABS8WS65_DATST</name>
<keyword evidence="3" id="KW-1185">Reference proteome</keyword>
<evidence type="ECO:0000313" key="2">
    <source>
        <dbReference type="EMBL" id="MCE3214925.1"/>
    </source>
</evidence>
<evidence type="ECO:0000256" key="1">
    <source>
        <dbReference type="SAM" id="MobiDB-lite"/>
    </source>
</evidence>
<sequence>ASIANNTTNLPPQSKMQTRNKARSIVHDASIGAQTVPADTLKDVANVWFDQCEQSHGENATLAVWNSFEDAFLNLKHNHHECER</sequence>
<proteinExistence type="predicted"/>